<dbReference type="PANTHER" id="PTHR47894">
    <property type="entry name" value="HTH-TYPE TRANSCRIPTIONAL REGULATOR GADX"/>
    <property type="match status" value="1"/>
</dbReference>
<dbReference type="EMBL" id="CP158257">
    <property type="protein sequence ID" value="XDJ56505.1"/>
    <property type="molecule type" value="Genomic_DNA"/>
</dbReference>
<evidence type="ECO:0000313" key="8">
    <source>
        <dbReference type="EMBL" id="XDJ60073.1"/>
    </source>
</evidence>
<evidence type="ECO:0000313" key="6">
    <source>
        <dbReference type="EMBL" id="XDJ53886.1"/>
    </source>
</evidence>
<dbReference type="EMBL" id="CP158261">
    <property type="protein sequence ID" value="XDJ65891.1"/>
    <property type="molecule type" value="Genomic_DNA"/>
</dbReference>
<gene>
    <name evidence="10" type="ORF">ABRY91_10785</name>
    <name evidence="8" type="ORF">ABRY92_08570</name>
    <name evidence="12" type="ORF">ABRY96_09070</name>
    <name evidence="11" type="ORF">ABRY97_10385</name>
    <name evidence="7" type="ORF">ABRZ00_04880</name>
    <name evidence="6" type="ORF">ABRZ01_05230</name>
    <name evidence="5" type="ORF">ABRZ02_11495</name>
    <name evidence="9" type="ORF">ABRZ03_08420</name>
    <name evidence="13" type="ORF">ABRZ08_07110</name>
</gene>
<dbReference type="GO" id="GO:0000976">
    <property type="term" value="F:transcription cis-regulatory region binding"/>
    <property type="evidence" value="ECO:0007669"/>
    <property type="project" value="TreeGrafter"/>
</dbReference>
<dbReference type="GeneID" id="93066844"/>
<dbReference type="EMBL" id="CP158259">
    <property type="protein sequence ID" value="XDJ60073.1"/>
    <property type="molecule type" value="Genomic_DNA"/>
</dbReference>
<keyword evidence="3" id="KW-0804">Transcription</keyword>
<evidence type="ECO:0000256" key="3">
    <source>
        <dbReference type="ARBA" id="ARBA00023163"/>
    </source>
</evidence>
<dbReference type="Gene3D" id="1.10.10.60">
    <property type="entry name" value="Homeodomain-like"/>
    <property type="match status" value="1"/>
</dbReference>
<dbReference type="EMBL" id="CP158266">
    <property type="protein sequence ID" value="XDJ81837.1"/>
    <property type="molecule type" value="Genomic_DNA"/>
</dbReference>
<dbReference type="EMBL" id="CP158268">
    <property type="protein sequence ID" value="XDJ84031.1"/>
    <property type="molecule type" value="Genomic_DNA"/>
</dbReference>
<dbReference type="AlphaFoldDB" id="A0AB39E0U0"/>
<dbReference type="PROSITE" id="PS01124">
    <property type="entry name" value="HTH_ARAC_FAMILY_2"/>
    <property type="match status" value="1"/>
</dbReference>
<evidence type="ECO:0000313" key="9">
    <source>
        <dbReference type="EMBL" id="XDJ62760.1"/>
    </source>
</evidence>
<dbReference type="InterPro" id="IPR009057">
    <property type="entry name" value="Homeodomain-like_sf"/>
</dbReference>
<dbReference type="GO" id="GO:0003700">
    <property type="term" value="F:DNA-binding transcription factor activity"/>
    <property type="evidence" value="ECO:0007669"/>
    <property type="project" value="InterPro"/>
</dbReference>
<evidence type="ECO:0000313" key="10">
    <source>
        <dbReference type="EMBL" id="XDJ65891.1"/>
    </source>
</evidence>
<evidence type="ECO:0000256" key="2">
    <source>
        <dbReference type="ARBA" id="ARBA00023125"/>
    </source>
</evidence>
<name>A0AB39E0U0_9BURK</name>
<keyword evidence="2" id="KW-0238">DNA-binding</keyword>
<dbReference type="EMBL" id="CP158256">
    <property type="protein sequence ID" value="XDJ53886.1"/>
    <property type="molecule type" value="Genomic_DNA"/>
</dbReference>
<dbReference type="InterPro" id="IPR032687">
    <property type="entry name" value="AraC-type_N"/>
</dbReference>
<sequence>MRHRPPTYNERIYAPYKIAALVEVLAEQGIPPRRSLQGTGVDEGGIYDAAALTSIRQYVEVCGNALALGADPATPFLTGARLHLSAYGMYGYALMSCLQMRDYFLLGVKYHSLATPTLAIEWTERDDRAVWSFPDALVCNESPDIRRFLIEQQYMQHVTHLQDVFGRPRFPIRAYFSYAAPAYAEIYERFLGCPCEFDHPQCELHYDAAILDQRPLLAHRLTATVLQQTCEGLISNARTLSGMAGEVYRRLLRRPGEFPGMETIAAQLGMTSRNLRRHLSAEGTSFSAILDDVRSSLAVEYVRTTRMNGDDIALLLGFSESTNFRRAFKRWTGKTTRDYRRAGEPGQG</sequence>
<evidence type="ECO:0000256" key="1">
    <source>
        <dbReference type="ARBA" id="ARBA00023015"/>
    </source>
</evidence>
<dbReference type="InterPro" id="IPR018060">
    <property type="entry name" value="HTH_AraC"/>
</dbReference>
<dbReference type="EMBL" id="CP158260">
    <property type="protein sequence ID" value="XDJ62760.1"/>
    <property type="molecule type" value="Genomic_DNA"/>
</dbReference>
<dbReference type="Pfam" id="PF12625">
    <property type="entry name" value="Arabinose_bd"/>
    <property type="match status" value="1"/>
</dbReference>
<dbReference type="EMBL" id="CP158264">
    <property type="protein sequence ID" value="XDJ74010.1"/>
    <property type="molecule type" value="Genomic_DNA"/>
</dbReference>
<protein>
    <submittedName>
        <fullName evidence="8">AraC family transcriptional regulator</fullName>
    </submittedName>
</protein>
<dbReference type="SMART" id="SM00342">
    <property type="entry name" value="HTH_ARAC"/>
    <property type="match status" value="1"/>
</dbReference>
<evidence type="ECO:0000313" key="5">
    <source>
        <dbReference type="EMBL" id="XDJ44276.1"/>
    </source>
</evidence>
<dbReference type="PANTHER" id="PTHR47894:SF1">
    <property type="entry name" value="HTH-TYPE TRANSCRIPTIONAL REGULATOR VQSM"/>
    <property type="match status" value="1"/>
</dbReference>
<dbReference type="KEGG" id="cgin:ABRZ00_04880"/>
<evidence type="ECO:0000313" key="7">
    <source>
        <dbReference type="EMBL" id="XDJ56505.1"/>
    </source>
</evidence>
<dbReference type="RefSeq" id="WP_368640928.1">
    <property type="nucleotide sequence ID" value="NZ_CP158253.1"/>
</dbReference>
<keyword evidence="1" id="KW-0805">Transcription regulation</keyword>
<dbReference type="GO" id="GO:0005829">
    <property type="term" value="C:cytosol"/>
    <property type="evidence" value="ECO:0007669"/>
    <property type="project" value="TreeGrafter"/>
</dbReference>
<dbReference type="SUPFAM" id="SSF46689">
    <property type="entry name" value="Homeodomain-like"/>
    <property type="match status" value="1"/>
</dbReference>
<reference evidence="8" key="1">
    <citation type="submission" date="2024-05" db="EMBL/GenBank/DDBJ databases">
        <authorList>
            <person name="Luo Y.-C."/>
            <person name="Nicholds J."/>
            <person name="Mortimer T."/>
            <person name="Maboni G."/>
        </authorList>
    </citation>
    <scope>NUCLEOTIDE SEQUENCE</scope>
    <source>
        <strain evidence="13">140124</strain>
        <strain evidence="12">143751</strain>
        <strain evidence="11">143811</strain>
        <strain evidence="10">145849</strain>
        <strain evidence="9">145850</strain>
        <strain evidence="8">145852</strain>
        <strain evidence="7">150221</strain>
        <strain evidence="6">150964</strain>
        <strain evidence="5">153271</strain>
    </source>
</reference>
<dbReference type="Pfam" id="PF12833">
    <property type="entry name" value="HTH_18"/>
    <property type="match status" value="1"/>
</dbReference>
<evidence type="ECO:0000313" key="12">
    <source>
        <dbReference type="EMBL" id="XDJ81837.1"/>
    </source>
</evidence>
<organism evidence="8">
    <name type="scientific">Castellaniella ginsengisoli</name>
    <dbReference type="NCBI Taxonomy" id="546114"/>
    <lineage>
        <taxon>Bacteria</taxon>
        <taxon>Pseudomonadati</taxon>
        <taxon>Pseudomonadota</taxon>
        <taxon>Betaproteobacteria</taxon>
        <taxon>Burkholderiales</taxon>
        <taxon>Alcaligenaceae</taxon>
        <taxon>Castellaniella</taxon>
    </lineage>
</organism>
<accession>A0AB39E0U0</accession>
<evidence type="ECO:0000313" key="13">
    <source>
        <dbReference type="EMBL" id="XDJ84031.1"/>
    </source>
</evidence>
<dbReference type="EMBL" id="CP158253">
    <property type="protein sequence ID" value="XDJ44276.1"/>
    <property type="molecule type" value="Genomic_DNA"/>
</dbReference>
<feature type="domain" description="HTH araC/xylS-type" evidence="4">
    <location>
        <begin position="245"/>
        <end position="342"/>
    </location>
</feature>
<evidence type="ECO:0000259" key="4">
    <source>
        <dbReference type="PROSITE" id="PS01124"/>
    </source>
</evidence>
<proteinExistence type="predicted"/>
<evidence type="ECO:0000313" key="11">
    <source>
        <dbReference type="EMBL" id="XDJ74010.1"/>
    </source>
</evidence>